<accession>A0ABW7XFH7</accession>
<evidence type="ECO:0000313" key="1">
    <source>
        <dbReference type="EMBL" id="MFI2486249.1"/>
    </source>
</evidence>
<proteinExistence type="predicted"/>
<keyword evidence="2" id="KW-1185">Reference proteome</keyword>
<name>A0ABW7XFH7_9MICO</name>
<comment type="caution">
    <text evidence="1">The sequence shown here is derived from an EMBL/GenBank/DDBJ whole genome shotgun (WGS) entry which is preliminary data.</text>
</comment>
<gene>
    <name evidence="1" type="ORF">ACH47X_05035</name>
</gene>
<organism evidence="1 2">
    <name type="scientific">Promicromonospora kroppenstedtii</name>
    <dbReference type="NCBI Taxonomy" id="440482"/>
    <lineage>
        <taxon>Bacteria</taxon>
        <taxon>Bacillati</taxon>
        <taxon>Actinomycetota</taxon>
        <taxon>Actinomycetes</taxon>
        <taxon>Micrococcales</taxon>
        <taxon>Promicromonosporaceae</taxon>
        <taxon>Promicromonospora</taxon>
    </lineage>
</organism>
<dbReference type="Proteomes" id="UP001611580">
    <property type="component" value="Unassembled WGS sequence"/>
</dbReference>
<reference evidence="1 2" key="1">
    <citation type="submission" date="2024-10" db="EMBL/GenBank/DDBJ databases">
        <title>The Natural Products Discovery Center: Release of the First 8490 Sequenced Strains for Exploring Actinobacteria Biosynthetic Diversity.</title>
        <authorList>
            <person name="Kalkreuter E."/>
            <person name="Kautsar S.A."/>
            <person name="Yang D."/>
            <person name="Bader C.D."/>
            <person name="Teijaro C.N."/>
            <person name="Fluegel L."/>
            <person name="Davis C.M."/>
            <person name="Simpson J.R."/>
            <person name="Lauterbach L."/>
            <person name="Steele A.D."/>
            <person name="Gui C."/>
            <person name="Meng S."/>
            <person name="Li G."/>
            <person name="Viehrig K."/>
            <person name="Ye F."/>
            <person name="Su P."/>
            <person name="Kiefer A.F."/>
            <person name="Nichols A."/>
            <person name="Cepeda A.J."/>
            <person name="Yan W."/>
            <person name="Fan B."/>
            <person name="Jiang Y."/>
            <person name="Adhikari A."/>
            <person name="Zheng C.-J."/>
            <person name="Schuster L."/>
            <person name="Cowan T.M."/>
            <person name="Smanski M.J."/>
            <person name="Chevrette M.G."/>
            <person name="De Carvalho L.P.S."/>
            <person name="Shen B."/>
        </authorList>
    </citation>
    <scope>NUCLEOTIDE SEQUENCE [LARGE SCALE GENOMIC DNA]</scope>
    <source>
        <strain evidence="1 2">NPDC019481</strain>
    </source>
</reference>
<dbReference type="RefSeq" id="WP_397402006.1">
    <property type="nucleotide sequence ID" value="NZ_JBIRYI010000002.1"/>
</dbReference>
<dbReference type="EMBL" id="JBIRYI010000002">
    <property type="protein sequence ID" value="MFI2486249.1"/>
    <property type="molecule type" value="Genomic_DNA"/>
</dbReference>
<protein>
    <recommendedName>
        <fullName evidence="3">Transcriptional regulator, AbiEi antitoxin, Type IV TA system</fullName>
    </recommendedName>
</protein>
<sequence length="326" mass="35796">MKVTSTQDGVAVPEVLLAREQDKNQLALASRQGSLTRIRRGAYCDPDALRADGPASASREKRSRELARARALHRQLRSKAVFSHTTAALLLGCPVWTVPDRTHVYQRYRPSSRAAKDIVRHVGTVPADAVVTAQGLPVTALARTVVDCALTLHPLEALVIADFALGRDVHRAELLAELDGWAERRGVRRARLVVELADGGSDSPWETWVRYEMLRTGLPRPVTQMPVSTDRGVFHTDLGYPQWNLGVEYDGLIKYRPDGVGTGHDPAREFMNEKSRAEAIRRAGITVERVAASDRGDVPAMLARLTAHLPPDVVGQSRVNPLLPPS</sequence>
<evidence type="ECO:0000313" key="2">
    <source>
        <dbReference type="Proteomes" id="UP001611580"/>
    </source>
</evidence>
<evidence type="ECO:0008006" key="3">
    <source>
        <dbReference type="Google" id="ProtNLM"/>
    </source>
</evidence>